<dbReference type="GO" id="GO:0051607">
    <property type="term" value="P:defense response to virus"/>
    <property type="evidence" value="ECO:0007669"/>
    <property type="project" value="UniProtKB-KW"/>
</dbReference>
<keyword evidence="1" id="KW-0540">Nuclease</keyword>
<dbReference type="Gene3D" id="3.100.10.20">
    <property type="entry name" value="CRISPR-associated endonuclease Cas1, N-terminal domain"/>
    <property type="match status" value="1"/>
</dbReference>
<dbReference type="InterPro" id="IPR042211">
    <property type="entry name" value="CRISPR-assoc_Cas1_N"/>
</dbReference>
<dbReference type="GO" id="GO:0016787">
    <property type="term" value="F:hydrolase activity"/>
    <property type="evidence" value="ECO:0007669"/>
    <property type="project" value="UniProtKB-KW"/>
</dbReference>
<dbReference type="Proteomes" id="UP001209730">
    <property type="component" value="Unassembled WGS sequence"/>
</dbReference>
<evidence type="ECO:0000256" key="1">
    <source>
        <dbReference type="ARBA" id="ARBA00022722"/>
    </source>
</evidence>
<sequence>MRKPLIINMDEVEELRRDGPALLLRARGRSRQWFPFRRLSRILITGVPENALHTLLACCSQGVPVTILNRRGQILGQIIHPGRLPHPLGHWMDALEAEPELDAVYKDWLENQLRRAYGLIGCFGCNSAHSAQKAQQQLQKLASKKQLHDTLPNIRTWLESLLATHMQCLASNYGLPGNSRYLQKLKQDLMPPALALATTSLVHKLPAGKNTHSTAQLARFYQAHCAQPVEDWLQKAFTALCSLLEECALGQQAIPPKSPCGATTI</sequence>
<protein>
    <submittedName>
        <fullName evidence="7">CRISPR-associated endonuclease Cas1</fullName>
    </submittedName>
</protein>
<dbReference type="GO" id="GO:0046872">
    <property type="term" value="F:metal ion binding"/>
    <property type="evidence" value="ECO:0007669"/>
    <property type="project" value="UniProtKB-KW"/>
</dbReference>
<proteinExistence type="predicted"/>
<dbReference type="InterPro" id="IPR002729">
    <property type="entry name" value="CRISPR-assoc_Cas1"/>
</dbReference>
<keyword evidence="6" id="KW-0051">Antiviral defense</keyword>
<evidence type="ECO:0000313" key="8">
    <source>
        <dbReference type="Proteomes" id="UP001209730"/>
    </source>
</evidence>
<evidence type="ECO:0000256" key="2">
    <source>
        <dbReference type="ARBA" id="ARBA00022723"/>
    </source>
</evidence>
<comment type="caution">
    <text evidence="7">The sequence shown here is derived from an EMBL/GenBank/DDBJ whole genome shotgun (WGS) entry which is preliminary data.</text>
</comment>
<name>A0AB35HYH3_MICTH</name>
<dbReference type="EMBL" id="JAPHQB010000020">
    <property type="protein sequence ID" value="MCX2802573.1"/>
    <property type="molecule type" value="Genomic_DNA"/>
</dbReference>
<keyword evidence="2" id="KW-0479">Metal-binding</keyword>
<evidence type="ECO:0000256" key="3">
    <source>
        <dbReference type="ARBA" id="ARBA00022759"/>
    </source>
</evidence>
<keyword evidence="3 7" id="KW-0255">Endonuclease</keyword>
<keyword evidence="5" id="KW-0460">Magnesium</keyword>
<reference evidence="7" key="1">
    <citation type="submission" date="2022-11" db="EMBL/GenBank/DDBJ databases">
        <title>Chitin-degrading and fungicidal potential of chitinolytic bacterial strains from marine environment of the Pacific Ocean regions.</title>
        <authorList>
            <person name="Pentekhina I."/>
            <person name="Nedashkovskaya O."/>
            <person name="Seitkalieva A."/>
            <person name="Podvolotskaya A."/>
            <person name="Tekutyeva L."/>
            <person name="Balabanova L."/>
        </authorList>
    </citation>
    <scope>NUCLEOTIDE SEQUENCE</scope>
    <source>
        <strain evidence="7">KMM 6838</strain>
    </source>
</reference>
<keyword evidence="4" id="KW-0378">Hydrolase</keyword>
<dbReference type="Pfam" id="PF01867">
    <property type="entry name" value="Cas_Cas1"/>
    <property type="match status" value="1"/>
</dbReference>
<dbReference type="GeneID" id="76609259"/>
<organism evidence="7 8">
    <name type="scientific">Microbulbifer thermotolerans</name>
    <dbReference type="NCBI Taxonomy" id="252514"/>
    <lineage>
        <taxon>Bacteria</taxon>
        <taxon>Pseudomonadati</taxon>
        <taxon>Pseudomonadota</taxon>
        <taxon>Gammaproteobacteria</taxon>
        <taxon>Cellvibrionales</taxon>
        <taxon>Microbulbiferaceae</taxon>
        <taxon>Microbulbifer</taxon>
    </lineage>
</organism>
<accession>A0AB35HYH3</accession>
<dbReference type="GO" id="GO:0004519">
    <property type="term" value="F:endonuclease activity"/>
    <property type="evidence" value="ECO:0007669"/>
    <property type="project" value="UniProtKB-KW"/>
</dbReference>
<dbReference type="AlphaFoldDB" id="A0AB35HYH3"/>
<evidence type="ECO:0000256" key="4">
    <source>
        <dbReference type="ARBA" id="ARBA00022801"/>
    </source>
</evidence>
<gene>
    <name evidence="7" type="ORF">OQJ68_12325</name>
</gene>
<dbReference type="GO" id="GO:0043571">
    <property type="term" value="P:maintenance of CRISPR repeat elements"/>
    <property type="evidence" value="ECO:0007669"/>
    <property type="project" value="InterPro"/>
</dbReference>
<dbReference type="RefSeq" id="WP_156481506.1">
    <property type="nucleotide sequence ID" value="NZ_CP014864.1"/>
</dbReference>
<dbReference type="GO" id="GO:0003676">
    <property type="term" value="F:nucleic acid binding"/>
    <property type="evidence" value="ECO:0007669"/>
    <property type="project" value="InterPro"/>
</dbReference>
<evidence type="ECO:0000256" key="6">
    <source>
        <dbReference type="ARBA" id="ARBA00023118"/>
    </source>
</evidence>
<evidence type="ECO:0000256" key="5">
    <source>
        <dbReference type="ARBA" id="ARBA00022842"/>
    </source>
</evidence>
<evidence type="ECO:0000313" key="7">
    <source>
        <dbReference type="EMBL" id="MCX2802573.1"/>
    </source>
</evidence>